<dbReference type="PANTHER" id="PTHR10082:SF60">
    <property type="entry name" value="INTEGRIN BETA-PS"/>
    <property type="match status" value="1"/>
</dbReference>
<proteinExistence type="inferred from homology"/>
<dbReference type="FunFam" id="3.40.50.410:FF:000002">
    <property type="entry name" value="Integrin beta"/>
    <property type="match status" value="1"/>
</dbReference>
<evidence type="ECO:0000256" key="16">
    <source>
        <dbReference type="ARBA" id="ARBA00023157"/>
    </source>
</evidence>
<keyword evidence="11" id="KW-0460">Magnesium</keyword>
<dbReference type="InterPro" id="IPR057243">
    <property type="entry name" value="Integrin_I-EGF_CS"/>
</dbReference>
<evidence type="ECO:0000259" key="23">
    <source>
        <dbReference type="SMART" id="SM00423"/>
    </source>
</evidence>
<evidence type="ECO:0000256" key="7">
    <source>
        <dbReference type="ARBA" id="ARBA00022723"/>
    </source>
</evidence>
<dbReference type="FunFam" id="3.30.1680.10:FF:000002">
    <property type="entry name" value="Integrin beta"/>
    <property type="match status" value="1"/>
</dbReference>
<dbReference type="HOGENOM" id="CLU_011772_1_1_1"/>
<dbReference type="Gene3D" id="2.10.25.10">
    <property type="entry name" value="Laminin"/>
    <property type="match status" value="4"/>
</dbReference>
<evidence type="ECO:0000256" key="2">
    <source>
        <dbReference type="ARBA" id="ARBA00007449"/>
    </source>
</evidence>
<feature type="domain" description="Integrin beta subunit cytoplasmic" evidence="24">
    <location>
        <begin position="758"/>
        <end position="804"/>
    </location>
</feature>
<evidence type="ECO:0000256" key="15">
    <source>
        <dbReference type="ARBA" id="ARBA00023136"/>
    </source>
</evidence>
<evidence type="ECO:0000256" key="21">
    <source>
        <dbReference type="SAM" id="SignalP"/>
    </source>
</evidence>
<feature type="disulfide bond" evidence="18">
    <location>
        <begin position="256"/>
        <end position="297"/>
    </location>
</feature>
<protein>
    <recommendedName>
        <fullName evidence="19">Integrin beta</fullName>
    </recommendedName>
</protein>
<evidence type="ECO:0000256" key="5">
    <source>
        <dbReference type="ARBA" id="ARBA00022553"/>
    </source>
</evidence>
<dbReference type="GO" id="GO:0005925">
    <property type="term" value="C:focal adhesion"/>
    <property type="evidence" value="ECO:0007669"/>
    <property type="project" value="TreeGrafter"/>
</dbReference>
<feature type="disulfide bond" evidence="18">
    <location>
        <begin position="483"/>
        <end position="521"/>
    </location>
</feature>
<evidence type="ECO:0000259" key="22">
    <source>
        <dbReference type="SMART" id="SM00187"/>
    </source>
</evidence>
<feature type="domain" description="Integrin beta subunit VWA" evidence="22">
    <location>
        <begin position="40"/>
        <end position="460"/>
    </location>
</feature>
<dbReference type="PIRSF" id="PIRSF002512">
    <property type="entry name" value="Integrin_B"/>
    <property type="match status" value="1"/>
</dbReference>
<feature type="disulfide bond" evidence="18">
    <location>
        <begin position="617"/>
        <end position="631"/>
    </location>
</feature>
<keyword evidence="12 19" id="KW-0130">Cell adhesion</keyword>
<feature type="disulfide bond" evidence="18">
    <location>
        <begin position="458"/>
        <end position="462"/>
    </location>
</feature>
<dbReference type="InterPro" id="IPR036349">
    <property type="entry name" value="Integrin_bsu_tail_dom_sf"/>
</dbReference>
<evidence type="ECO:0000313" key="26">
    <source>
        <dbReference type="EnsemblMetazoa" id="tetur05g07480.1"/>
    </source>
</evidence>
<dbReference type="GO" id="GO:0009986">
    <property type="term" value="C:cell surface"/>
    <property type="evidence" value="ECO:0007669"/>
    <property type="project" value="TreeGrafter"/>
</dbReference>
<dbReference type="InterPro" id="IPR032695">
    <property type="entry name" value="Integrin_dom_sf"/>
</dbReference>
<dbReference type="InterPro" id="IPR016201">
    <property type="entry name" value="PSI"/>
</dbReference>
<dbReference type="Gene3D" id="1.20.5.100">
    <property type="entry name" value="Cytochrome c1, transmembrane anchor, C-terminal"/>
    <property type="match status" value="1"/>
</dbReference>
<dbReference type="InterPro" id="IPR057073">
    <property type="entry name" value="EGF_integrin_2"/>
</dbReference>
<evidence type="ECO:0000256" key="19">
    <source>
        <dbReference type="RuleBase" id="RU000633"/>
    </source>
</evidence>
<feature type="disulfide bond" evidence="18">
    <location>
        <begin position="529"/>
        <end position="564"/>
    </location>
</feature>
<evidence type="ECO:0000256" key="18">
    <source>
        <dbReference type="PIRSR" id="PIRSR002512-1"/>
    </source>
</evidence>
<dbReference type="InterPro" id="IPR036465">
    <property type="entry name" value="vWFA_dom_sf"/>
</dbReference>
<feature type="domain" description="Integrin beta subunit tail" evidence="25">
    <location>
        <begin position="641"/>
        <end position="734"/>
    </location>
</feature>
<dbReference type="Pfam" id="PF07974">
    <property type="entry name" value="EGF_2"/>
    <property type="match status" value="1"/>
</dbReference>
<dbReference type="SMART" id="SM00187">
    <property type="entry name" value="INB"/>
    <property type="match status" value="1"/>
</dbReference>
<dbReference type="GO" id="GO:0046872">
    <property type="term" value="F:metal ion binding"/>
    <property type="evidence" value="ECO:0007669"/>
    <property type="project" value="UniProtKB-KW"/>
</dbReference>
<keyword evidence="8 21" id="KW-0732">Signal</keyword>
<dbReference type="InterPro" id="IPR015812">
    <property type="entry name" value="Integrin_bsu"/>
</dbReference>
<sequence>MSPVVFFSSPFLLLTIFLISFESTFAQTSEQQNPCVSRETCHECIRADPSCAWCTQHGFSDETNKARCDFYKSLINEGCDPKKIHFPLSVVNVTESKEFSDQALSPDSAVQLRPKRITLKLRPNDTQRFYTEFKQAVDYPVDLYYLMDLSKSMEDDKDKLGLLGNRLAEEMQKITRNFRLGFGSFVDKTVMPYISMVEEKRREPCKGCVAPYGFRNHMPLADDSEIFVTKVKETNISGNLDAPEGGFDAIMQAIVCTKEIGWRQDSRKLVVFSTDSSFHYAGDGKLGGIVKPNDGECHMRQGEYTESVNQDYPSISQINQKVMDYYVNLIFAVTANQVHIYEKLSTLVKGSSTGMLKNDSSNIVDLVKAEYQKITSSVELIDDYKGDDIKLEYYSKCLGGKLEKTNKCDGLRVGTEVKFEVRVTVNKCPELRKNWNQTIRISPVGLKETLELDVEIICDCECEQEWNKEKGSDYCGGHGTYECGICNCNENYYGSKCECDLKNGGIEDELSCKAPNDTRSCTGRGECVCGKCKCNDPSSPDERIYGKYCECDNFSCVRKNGRVCSGFGTCDCGKCRCDPGWIGDDCSCYDSTEGCRASPDDKICSGHGNCICNSCQCHFSEDGQPYTGQFCQLCPTCRTQCEKLKDCVRCKVHKTGPLTKEECDFGTNVTKCPWSVVVVDDLEVDAEKGEVHCTFIDEDDDCKYQFKYMIHGDEDNKRIELTAQRTKDCPTPVNILAIVIGVIVGIVLVGLLLLLVWKLITTIHDSREYAKFEKERQMAKWDTGGNPIYREATTTFKNPTYGGKQ</sequence>
<dbReference type="AlphaFoldDB" id="T1K5U0"/>
<feature type="disulfide bond" evidence="18">
    <location>
        <begin position="534"/>
        <end position="549"/>
    </location>
</feature>
<dbReference type="EnsemblMetazoa" id="tetur05g07480.1">
    <property type="protein sequence ID" value="tetur05g07480.1"/>
    <property type="gene ID" value="tetur05g07480"/>
</dbReference>
<evidence type="ECO:0000313" key="27">
    <source>
        <dbReference type="Proteomes" id="UP000015104"/>
    </source>
</evidence>
<dbReference type="FunFam" id="1.20.5.100:FF:000002">
    <property type="entry name" value="Integrin beta"/>
    <property type="match status" value="1"/>
</dbReference>
<dbReference type="Pfam" id="PF07965">
    <property type="entry name" value="Integrin_B_tail"/>
    <property type="match status" value="1"/>
</dbReference>
<keyword evidence="16 18" id="KW-1015">Disulfide bond</keyword>
<keyword evidence="4" id="KW-0245">EGF-like domain</keyword>
<keyword evidence="6 19" id="KW-0812">Transmembrane</keyword>
<dbReference type="SMART" id="SM01241">
    <property type="entry name" value="Integrin_b_cyt"/>
    <property type="match status" value="1"/>
</dbReference>
<dbReference type="SUPFAM" id="SSF57196">
    <property type="entry name" value="EGF/Laminin"/>
    <property type="match status" value="1"/>
</dbReference>
<dbReference type="PANTHER" id="PTHR10082">
    <property type="entry name" value="INTEGRIN BETA SUBUNIT"/>
    <property type="match status" value="1"/>
</dbReference>
<dbReference type="SUPFAM" id="SSF103575">
    <property type="entry name" value="Plexin repeat"/>
    <property type="match status" value="1"/>
</dbReference>
<dbReference type="EMBL" id="CAEY01001590">
    <property type="status" value="NOT_ANNOTATED_CDS"/>
    <property type="molecule type" value="Genomic_DNA"/>
</dbReference>
<evidence type="ECO:0000256" key="8">
    <source>
        <dbReference type="ARBA" id="ARBA00022729"/>
    </source>
</evidence>
<dbReference type="OMA" id="PPEYTWN"/>
<dbReference type="InterPro" id="IPR002369">
    <property type="entry name" value="Integrin_bsu_VWA"/>
</dbReference>
<dbReference type="SUPFAM" id="SSF69687">
    <property type="entry name" value="Integrin beta tail domain"/>
    <property type="match status" value="1"/>
</dbReference>
<gene>
    <name evidence="26" type="primary">107360604</name>
</gene>
<feature type="disulfide bond" evidence="18">
    <location>
        <begin position="205"/>
        <end position="208"/>
    </location>
</feature>
<dbReference type="GO" id="GO:0007160">
    <property type="term" value="P:cell-matrix adhesion"/>
    <property type="evidence" value="ECO:0007669"/>
    <property type="project" value="TreeGrafter"/>
</dbReference>
<feature type="disulfide bond" evidence="18">
    <location>
        <begin position="641"/>
        <end position="650"/>
    </location>
</feature>
<evidence type="ECO:0000256" key="11">
    <source>
        <dbReference type="ARBA" id="ARBA00022842"/>
    </source>
</evidence>
<evidence type="ECO:0000256" key="10">
    <source>
        <dbReference type="ARBA" id="ARBA00022837"/>
    </source>
</evidence>
<dbReference type="Pfam" id="PF17205">
    <property type="entry name" value="PSI_integrin"/>
    <property type="match status" value="1"/>
</dbReference>
<dbReference type="SMART" id="SM01242">
    <property type="entry name" value="Integrin_B_tail"/>
    <property type="match status" value="1"/>
</dbReference>
<feature type="disulfide bond" evidence="18">
    <location>
        <begin position="527"/>
        <end position="532"/>
    </location>
</feature>
<dbReference type="PROSITE" id="PS00243">
    <property type="entry name" value="I_EGF_1"/>
    <property type="match status" value="2"/>
</dbReference>
<keyword evidence="5" id="KW-0597">Phosphoprotein</keyword>
<dbReference type="Pfam" id="PF08725">
    <property type="entry name" value="Integrin_b_cyt"/>
    <property type="match status" value="1"/>
</dbReference>
<keyword evidence="17" id="KW-0325">Glycoprotein</keyword>
<evidence type="ECO:0000259" key="25">
    <source>
        <dbReference type="SMART" id="SM01242"/>
    </source>
</evidence>
<dbReference type="KEGG" id="tut:107360604"/>
<dbReference type="SUPFAM" id="SSF53300">
    <property type="entry name" value="vWA-like"/>
    <property type="match status" value="1"/>
</dbReference>
<feature type="disulfide bond" evidence="18">
    <location>
        <begin position="588"/>
        <end position="595"/>
    </location>
</feature>
<evidence type="ECO:0000256" key="1">
    <source>
        <dbReference type="ARBA" id="ARBA00004251"/>
    </source>
</evidence>
<feature type="disulfide bond" evidence="18">
    <location>
        <begin position="44"/>
        <end position="79"/>
    </location>
</feature>
<comment type="subcellular location">
    <subcellularLocation>
        <location evidence="1 19">Cell membrane</location>
        <topology evidence="1 19">Single-pass type I membrane protein</topology>
    </subcellularLocation>
</comment>
<dbReference type="InterPro" id="IPR013111">
    <property type="entry name" value="EGF_extracell"/>
</dbReference>
<evidence type="ECO:0000256" key="20">
    <source>
        <dbReference type="SAM" id="Phobius"/>
    </source>
</evidence>
<keyword evidence="14 19" id="KW-0401">Integrin</keyword>
<dbReference type="GO" id="GO:0033627">
    <property type="term" value="P:cell adhesion mediated by integrin"/>
    <property type="evidence" value="ECO:0007669"/>
    <property type="project" value="TreeGrafter"/>
</dbReference>
<comment type="similarity">
    <text evidence="2 19">Belongs to the integrin beta chain family.</text>
</comment>
<evidence type="ECO:0000256" key="9">
    <source>
        <dbReference type="ARBA" id="ARBA00022737"/>
    </source>
</evidence>
<feature type="disulfide bond" evidence="18">
    <location>
        <begin position="647"/>
        <end position="729"/>
    </location>
</feature>
<keyword evidence="7" id="KW-0479">Metal-binding</keyword>
<evidence type="ECO:0000256" key="4">
    <source>
        <dbReference type="ARBA" id="ARBA00022536"/>
    </source>
</evidence>
<keyword evidence="9" id="KW-0677">Repeat</keyword>
<feature type="disulfide bond" evidence="18">
    <location>
        <begin position="577"/>
        <end position="586"/>
    </location>
</feature>
<dbReference type="GO" id="GO:0016477">
    <property type="term" value="P:cell migration"/>
    <property type="evidence" value="ECO:0007669"/>
    <property type="project" value="TreeGrafter"/>
</dbReference>
<dbReference type="PRINTS" id="PR01186">
    <property type="entry name" value="INTEGRINB"/>
</dbReference>
<dbReference type="GO" id="GO:0007229">
    <property type="term" value="P:integrin-mediated signaling pathway"/>
    <property type="evidence" value="ECO:0007669"/>
    <property type="project" value="UniProtKB-KW"/>
</dbReference>
<dbReference type="Pfam" id="PF00362">
    <property type="entry name" value="Integrin_beta"/>
    <property type="match status" value="1"/>
</dbReference>
<reference evidence="26" key="2">
    <citation type="submission" date="2015-06" db="UniProtKB">
        <authorList>
            <consortium name="EnsemblMetazoa"/>
        </authorList>
    </citation>
    <scope>IDENTIFICATION</scope>
</reference>
<dbReference type="eggNOG" id="KOG1226">
    <property type="taxonomic scope" value="Eukaryota"/>
</dbReference>
<name>T1K5U0_TETUR</name>
<keyword evidence="15 20" id="KW-0472">Membrane</keyword>
<feature type="disulfide bond" evidence="18">
    <location>
        <begin position="488"/>
        <end position="497"/>
    </location>
</feature>
<evidence type="ECO:0000259" key="24">
    <source>
        <dbReference type="SMART" id="SM01241"/>
    </source>
</evidence>
<dbReference type="Gene3D" id="4.10.1240.30">
    <property type="match status" value="1"/>
</dbReference>
<dbReference type="Gene3D" id="2.60.40.1510">
    <property type="entry name" value="ntegrin, alpha v. Chain A, domain 3"/>
    <property type="match status" value="1"/>
</dbReference>
<feature type="disulfide bond" evidence="18">
    <location>
        <begin position="572"/>
        <end position="604"/>
    </location>
</feature>
<feature type="disulfide bond" evidence="18">
    <location>
        <begin position="551"/>
        <end position="556"/>
    </location>
</feature>
<dbReference type="Proteomes" id="UP000015104">
    <property type="component" value="Unassembled WGS sequence"/>
</dbReference>
<feature type="disulfide bond" evidence="18">
    <location>
        <begin position="612"/>
        <end position="663"/>
    </location>
</feature>
<dbReference type="Gene3D" id="3.40.50.410">
    <property type="entry name" value="von Willebrand factor, type A domain"/>
    <property type="match status" value="1"/>
</dbReference>
<feature type="chain" id="PRO_5004581058" description="Integrin beta" evidence="21">
    <location>
        <begin position="27"/>
        <end position="805"/>
    </location>
</feature>
<dbReference type="InterPro" id="IPR014836">
    <property type="entry name" value="Integrin_bsu_cyt_dom"/>
</dbReference>
<reference evidence="27" key="1">
    <citation type="submission" date="2011-08" db="EMBL/GenBank/DDBJ databases">
        <authorList>
            <person name="Rombauts S."/>
        </authorList>
    </citation>
    <scope>NUCLEOTIDE SEQUENCE</scope>
    <source>
        <strain evidence="27">London</strain>
    </source>
</reference>
<feature type="disulfide bond" evidence="18">
    <location>
        <begin position="397"/>
        <end position="408"/>
    </location>
</feature>
<dbReference type="InterPro" id="IPR012896">
    <property type="entry name" value="Integrin_bsu_tail"/>
</dbReference>
<organism evidence="26 27">
    <name type="scientific">Tetranychus urticae</name>
    <name type="common">Two-spotted spider mite</name>
    <dbReference type="NCBI Taxonomy" id="32264"/>
    <lineage>
        <taxon>Eukaryota</taxon>
        <taxon>Metazoa</taxon>
        <taxon>Ecdysozoa</taxon>
        <taxon>Arthropoda</taxon>
        <taxon>Chelicerata</taxon>
        <taxon>Arachnida</taxon>
        <taxon>Acari</taxon>
        <taxon>Acariformes</taxon>
        <taxon>Trombidiformes</taxon>
        <taxon>Prostigmata</taxon>
        <taxon>Eleutherengona</taxon>
        <taxon>Raphignathae</taxon>
        <taxon>Tetranychoidea</taxon>
        <taxon>Tetranychidae</taxon>
        <taxon>Tetranychus</taxon>
    </lineage>
</organism>
<dbReference type="PROSITE" id="PS52047">
    <property type="entry name" value="I_EGF_2"/>
    <property type="match status" value="1"/>
</dbReference>
<feature type="disulfide bond" evidence="18">
    <location>
        <begin position="41"/>
        <end position="51"/>
    </location>
</feature>
<evidence type="ECO:0000256" key="12">
    <source>
        <dbReference type="ARBA" id="ARBA00022889"/>
    </source>
</evidence>
<dbReference type="OrthoDB" id="410592at2759"/>
<dbReference type="Gene3D" id="3.30.1680.10">
    <property type="entry name" value="ligand-binding face of the semaphorins, domain 2"/>
    <property type="match status" value="1"/>
</dbReference>
<evidence type="ECO:0000256" key="3">
    <source>
        <dbReference type="ARBA" id="ARBA00022475"/>
    </source>
</evidence>
<evidence type="ECO:0000256" key="14">
    <source>
        <dbReference type="ARBA" id="ARBA00023037"/>
    </source>
</evidence>
<evidence type="ECO:0000256" key="13">
    <source>
        <dbReference type="ARBA" id="ARBA00022989"/>
    </source>
</evidence>
<dbReference type="InterPro" id="IPR033760">
    <property type="entry name" value="Integrin_beta_N"/>
</dbReference>
<dbReference type="GO" id="GO:0007157">
    <property type="term" value="P:heterophilic cell-cell adhesion via plasma membrane cell adhesion molecules"/>
    <property type="evidence" value="ECO:0007669"/>
    <property type="project" value="UniProtKB-ARBA"/>
</dbReference>
<feature type="signal peptide" evidence="21">
    <location>
        <begin position="1"/>
        <end position="26"/>
    </location>
</feature>
<keyword evidence="10" id="KW-0106">Calcium</keyword>
<feature type="domain" description="PSI" evidence="23">
    <location>
        <begin position="34"/>
        <end position="80"/>
    </location>
</feature>
<keyword evidence="27" id="KW-1185">Reference proteome</keyword>
<dbReference type="GO" id="GO:0005178">
    <property type="term" value="F:integrin binding"/>
    <property type="evidence" value="ECO:0007669"/>
    <property type="project" value="TreeGrafter"/>
</dbReference>
<feature type="transmembrane region" description="Helical" evidence="20">
    <location>
        <begin position="735"/>
        <end position="757"/>
    </location>
</feature>
<dbReference type="GO" id="GO:0008305">
    <property type="term" value="C:integrin complex"/>
    <property type="evidence" value="ECO:0007669"/>
    <property type="project" value="TreeGrafter"/>
</dbReference>
<accession>T1K5U0</accession>
<dbReference type="SMART" id="SM00423">
    <property type="entry name" value="PSI"/>
    <property type="match status" value="1"/>
</dbReference>
<evidence type="ECO:0000256" key="17">
    <source>
        <dbReference type="ARBA" id="ARBA00023180"/>
    </source>
</evidence>
<dbReference type="STRING" id="32264.T1K5U0"/>
<dbReference type="FunFam" id="2.10.25.10:FF:000036">
    <property type="entry name" value="Integrin beta"/>
    <property type="match status" value="1"/>
</dbReference>
<feature type="disulfide bond" evidence="18">
    <location>
        <begin position="570"/>
        <end position="575"/>
    </location>
</feature>
<feature type="disulfide bond" evidence="18">
    <location>
        <begin position="610"/>
        <end position="615"/>
    </location>
</feature>
<evidence type="ECO:0000256" key="6">
    <source>
        <dbReference type="ARBA" id="ARBA00022692"/>
    </source>
</evidence>
<keyword evidence="3" id="KW-1003">Cell membrane</keyword>
<dbReference type="SUPFAM" id="SSF69179">
    <property type="entry name" value="Integrin domains"/>
    <property type="match status" value="1"/>
</dbReference>
<feature type="disulfide bond" evidence="18">
    <location>
        <begin position="54"/>
        <end position="68"/>
    </location>
</feature>
<keyword evidence="13 20" id="KW-1133">Transmembrane helix</keyword>
<dbReference type="Pfam" id="PF23105">
    <property type="entry name" value="EGF_integrin"/>
    <property type="match status" value="2"/>
</dbReference>